<dbReference type="Gene3D" id="1.20.140.150">
    <property type="match status" value="1"/>
</dbReference>
<gene>
    <name evidence="3" type="primary">LOC110220016</name>
</gene>
<dbReference type="Proteomes" id="UP000515140">
    <property type="component" value="Unplaced"/>
</dbReference>
<reference evidence="3" key="1">
    <citation type="submission" date="2025-08" db="UniProtKB">
        <authorList>
            <consortium name="RefSeq"/>
        </authorList>
    </citation>
    <scope>IDENTIFICATION</scope>
    <source>
        <tissue evidence="3">Spleen</tissue>
    </source>
</reference>
<protein>
    <submittedName>
        <fullName evidence="3">Uncharacterized protein LOC110220016 isoform X1</fullName>
    </submittedName>
</protein>
<evidence type="ECO:0000256" key="1">
    <source>
        <dbReference type="SAM" id="Phobius"/>
    </source>
</evidence>
<feature type="transmembrane region" description="Helical" evidence="1">
    <location>
        <begin position="201"/>
        <end position="220"/>
    </location>
</feature>
<dbReference type="RefSeq" id="XP_020859524.1">
    <property type="nucleotide sequence ID" value="XM_021003865.1"/>
</dbReference>
<dbReference type="AlphaFoldDB" id="A0A6P5LTD0"/>
<keyword evidence="1" id="KW-0812">Transmembrane</keyword>
<dbReference type="KEGG" id="pcw:110220016"/>
<keyword evidence="1" id="KW-1133">Transmembrane helix</keyword>
<sequence length="268" mass="30114">MDVTPEISASPKNDIASANSTALRYGSSIMILQNEGSKGDFQITGSTETLFRIPITIWDESRFVLRAWALSISALAFLLLLSLADGRLAIIEVSAIHTEVLGYFTNCQRHTCPKLDKVTVSKHLGMGFMILALATETFCLFFMGFSFRPIFRRINRCDLVFGILNYTTGVLIFLSMLLFSIECWNLHFDKVTFVPPYYLCWASSLILILSGTLCLINYWHTFRVPTSPSKPGSMIALQGSSSSYSHNVMKKLRVGRRRTTFQITPHLS</sequence>
<feature type="transmembrane region" description="Helical" evidence="1">
    <location>
        <begin position="124"/>
        <end position="147"/>
    </location>
</feature>
<dbReference type="InParanoid" id="A0A6P5LTD0"/>
<name>A0A6P5LTD0_PHACI</name>
<proteinExistence type="predicted"/>
<feature type="transmembrane region" description="Helical" evidence="1">
    <location>
        <begin position="159"/>
        <end position="181"/>
    </location>
</feature>
<keyword evidence="1" id="KW-0472">Membrane</keyword>
<accession>A0A6P5LTD0</accession>
<evidence type="ECO:0000313" key="3">
    <source>
        <dbReference type="RefSeq" id="XP_020859524.1"/>
    </source>
</evidence>
<organism evidence="2 3">
    <name type="scientific">Phascolarctos cinereus</name>
    <name type="common">Koala</name>
    <dbReference type="NCBI Taxonomy" id="38626"/>
    <lineage>
        <taxon>Eukaryota</taxon>
        <taxon>Metazoa</taxon>
        <taxon>Chordata</taxon>
        <taxon>Craniata</taxon>
        <taxon>Vertebrata</taxon>
        <taxon>Euteleostomi</taxon>
        <taxon>Mammalia</taxon>
        <taxon>Metatheria</taxon>
        <taxon>Diprotodontia</taxon>
        <taxon>Phascolarctidae</taxon>
        <taxon>Phascolarctos</taxon>
    </lineage>
</organism>
<evidence type="ECO:0000313" key="2">
    <source>
        <dbReference type="Proteomes" id="UP000515140"/>
    </source>
</evidence>
<keyword evidence="2" id="KW-1185">Reference proteome</keyword>
<dbReference type="GeneID" id="110220016"/>
<feature type="transmembrane region" description="Helical" evidence="1">
    <location>
        <begin position="63"/>
        <end position="84"/>
    </location>
</feature>